<evidence type="ECO:0000313" key="3">
    <source>
        <dbReference type="Proteomes" id="UP001194714"/>
    </source>
</evidence>
<dbReference type="InterPro" id="IPR040198">
    <property type="entry name" value="Fido_containing"/>
</dbReference>
<dbReference type="InterPro" id="IPR003812">
    <property type="entry name" value="Fido"/>
</dbReference>
<dbReference type="EMBL" id="JAAEJV010000004">
    <property type="protein sequence ID" value="MBF5058793.1"/>
    <property type="molecule type" value="Genomic_DNA"/>
</dbReference>
<dbReference type="InterPro" id="IPR036597">
    <property type="entry name" value="Fido-like_dom_sf"/>
</dbReference>
<dbReference type="PROSITE" id="PS51459">
    <property type="entry name" value="FIDO"/>
    <property type="match status" value="1"/>
</dbReference>
<evidence type="ECO:0000313" key="2">
    <source>
        <dbReference type="EMBL" id="MBF5058793.1"/>
    </source>
</evidence>
<comment type="caution">
    <text evidence="2">The sequence shown here is derived from an EMBL/GenBank/DDBJ whole genome shotgun (WGS) entry which is preliminary data.</text>
</comment>
<sequence length="198" mass="22976">MKFFYPEDATPIDDISGLKPNWVRTQEELNQVEAENVSDAIDKYLIKAVKLPQSWFNVPTLNEIHRAMFFDVWDWAGKFRTAQTIPGLKPYQIPEALESLCRDVQFWCSKDSGMAPIEQAAQVHHRLVWIHPYPNGNGRFSRLVADRYLKAWKCKVPYWPTDLGENGQHRKDYIAALKKGDRGDYKPLVLYMMKCGAK</sequence>
<protein>
    <recommendedName>
        <fullName evidence="1">Fido domain-containing protein</fullName>
    </recommendedName>
</protein>
<feature type="domain" description="Fido" evidence="1">
    <location>
        <begin position="56"/>
        <end position="194"/>
    </location>
</feature>
<accession>A0ABS0AXE4</accession>
<dbReference type="Gene3D" id="1.10.3290.10">
    <property type="entry name" value="Fido-like domain"/>
    <property type="match status" value="1"/>
</dbReference>
<dbReference type="PANTHER" id="PTHR13504:SF39">
    <property type="entry name" value="CELL FILAMENTATION PROTEIN"/>
    <property type="match status" value="1"/>
</dbReference>
<keyword evidence="3" id="KW-1185">Reference proteome</keyword>
<reference evidence="2 3" key="1">
    <citation type="submission" date="2020-01" db="EMBL/GenBank/DDBJ databases">
        <title>Draft genome sequence of Cand. Neptunochlamydia vexilliferae K9.</title>
        <authorList>
            <person name="Schulz F."/>
            <person name="Koestlbacher S."/>
            <person name="Wascher F."/>
            <person name="Pizzetti I."/>
            <person name="Horn M."/>
        </authorList>
    </citation>
    <scope>NUCLEOTIDE SEQUENCE [LARGE SCALE GENOMIC DNA]</scope>
    <source>
        <strain evidence="2 3">K9</strain>
    </source>
</reference>
<dbReference type="Pfam" id="PF02661">
    <property type="entry name" value="Fic"/>
    <property type="match status" value="1"/>
</dbReference>
<organism evidence="2 3">
    <name type="scientific">Candidatus Neptunichlamydia vexilliferae</name>
    <dbReference type="NCBI Taxonomy" id="1651774"/>
    <lineage>
        <taxon>Bacteria</taxon>
        <taxon>Pseudomonadati</taxon>
        <taxon>Chlamydiota</taxon>
        <taxon>Chlamydiia</taxon>
        <taxon>Parachlamydiales</taxon>
        <taxon>Simkaniaceae</taxon>
        <taxon>Candidatus Neptunichlamydia</taxon>
    </lineage>
</organism>
<name>A0ABS0AXE4_9BACT</name>
<dbReference type="SUPFAM" id="SSF140931">
    <property type="entry name" value="Fic-like"/>
    <property type="match status" value="1"/>
</dbReference>
<proteinExistence type="predicted"/>
<dbReference type="RefSeq" id="WP_194847080.1">
    <property type="nucleotide sequence ID" value="NZ_JAAEJV010000004.1"/>
</dbReference>
<gene>
    <name evidence="2" type="ORF">NEPTK9_000292</name>
</gene>
<evidence type="ECO:0000259" key="1">
    <source>
        <dbReference type="PROSITE" id="PS51459"/>
    </source>
</evidence>
<dbReference type="PANTHER" id="PTHR13504">
    <property type="entry name" value="FIDO DOMAIN-CONTAINING PROTEIN DDB_G0283145"/>
    <property type="match status" value="1"/>
</dbReference>
<dbReference type="Proteomes" id="UP001194714">
    <property type="component" value="Unassembled WGS sequence"/>
</dbReference>
<dbReference type="NCBIfam" id="TIGR02613">
    <property type="entry name" value="mob_myst_B"/>
    <property type="match status" value="1"/>
</dbReference>
<dbReference type="InterPro" id="IPR013436">
    <property type="entry name" value="Mobile_mystery_prot_B"/>
</dbReference>